<dbReference type="GO" id="GO:0010457">
    <property type="term" value="P:centriole-centriole cohesion"/>
    <property type="evidence" value="ECO:0007669"/>
    <property type="project" value="TreeGrafter"/>
</dbReference>
<dbReference type="Proteomes" id="UP000438429">
    <property type="component" value="Unassembled WGS sequence"/>
</dbReference>
<accession>A0A6A4SAM6</accession>
<reference evidence="1 2" key="1">
    <citation type="submission" date="2019-06" db="EMBL/GenBank/DDBJ databases">
        <title>Draft genomes of female and male turbot (Scophthalmus maximus).</title>
        <authorList>
            <person name="Xu H."/>
            <person name="Xu X.-W."/>
            <person name="Shao C."/>
            <person name="Chen S."/>
        </authorList>
    </citation>
    <scope>NUCLEOTIDE SEQUENCE [LARGE SCALE GENOMIC DNA]</scope>
    <source>
        <strain evidence="1">Ysfricsl-2016a</strain>
        <tissue evidence="1">Blood</tissue>
    </source>
</reference>
<organism evidence="1 2">
    <name type="scientific">Scophthalmus maximus</name>
    <name type="common">Turbot</name>
    <name type="synonym">Psetta maxima</name>
    <dbReference type="NCBI Taxonomy" id="52904"/>
    <lineage>
        <taxon>Eukaryota</taxon>
        <taxon>Metazoa</taxon>
        <taxon>Chordata</taxon>
        <taxon>Craniata</taxon>
        <taxon>Vertebrata</taxon>
        <taxon>Euteleostomi</taxon>
        <taxon>Actinopterygii</taxon>
        <taxon>Neopterygii</taxon>
        <taxon>Teleostei</taxon>
        <taxon>Neoteleostei</taxon>
        <taxon>Acanthomorphata</taxon>
        <taxon>Carangaria</taxon>
        <taxon>Pleuronectiformes</taxon>
        <taxon>Pleuronectoidei</taxon>
        <taxon>Scophthalmidae</taxon>
        <taxon>Scophthalmus</taxon>
    </lineage>
</organism>
<comment type="caution">
    <text evidence="1">The sequence shown here is derived from an EMBL/GenBank/DDBJ whole genome shotgun (WGS) entry which is preliminary data.</text>
</comment>
<dbReference type="GO" id="GO:0005813">
    <property type="term" value="C:centrosome"/>
    <property type="evidence" value="ECO:0007669"/>
    <property type="project" value="InterPro"/>
</dbReference>
<dbReference type="AlphaFoldDB" id="A0A6A4SAM6"/>
<dbReference type="EMBL" id="VEVO01000017">
    <property type="protein sequence ID" value="KAF0028151.1"/>
    <property type="molecule type" value="Genomic_DNA"/>
</dbReference>
<dbReference type="GO" id="GO:0005814">
    <property type="term" value="C:centriole"/>
    <property type="evidence" value="ECO:0007669"/>
    <property type="project" value="TreeGrafter"/>
</dbReference>
<dbReference type="InterPro" id="IPR030791">
    <property type="entry name" value="Rotatin"/>
</dbReference>
<name>A0A6A4SAM6_SCOMX</name>
<dbReference type="InterPro" id="IPR011989">
    <property type="entry name" value="ARM-like"/>
</dbReference>
<evidence type="ECO:0000313" key="2">
    <source>
        <dbReference type="Proteomes" id="UP000438429"/>
    </source>
</evidence>
<gene>
    <name evidence="1" type="ORF">F2P81_019238</name>
</gene>
<dbReference type="PANTHER" id="PTHR31691:SF1">
    <property type="entry name" value="ROTATIN"/>
    <property type="match status" value="1"/>
</dbReference>
<dbReference type="InterPro" id="IPR016024">
    <property type="entry name" value="ARM-type_fold"/>
</dbReference>
<sequence length="192" mass="20384">MAACMVTGVRPAKDDVGNDTCNALCGSVPPGSKGTSGSSLMHAVMKLASGVAPDNGTVQKLAFSLLTNLAMSRDCRGLLQKNNFLQAFMSVPIPKAGGGGCAGSLLGQWLKLLVSLSFAEDIQQSILRVTGVLELLADLAPQRRHALLTLHNLCFWPANKPHVISSDAENRQEPTTAYLLKCLKNLTQLLNN</sequence>
<dbReference type="PANTHER" id="PTHR31691">
    <property type="entry name" value="ROTATIN"/>
    <property type="match status" value="1"/>
</dbReference>
<proteinExistence type="predicted"/>
<protein>
    <submittedName>
        <fullName evidence="1">Uncharacterized protein</fullName>
    </submittedName>
</protein>
<evidence type="ECO:0000313" key="1">
    <source>
        <dbReference type="EMBL" id="KAF0028151.1"/>
    </source>
</evidence>
<dbReference type="Gene3D" id="1.25.10.10">
    <property type="entry name" value="Leucine-rich Repeat Variant"/>
    <property type="match status" value="1"/>
</dbReference>
<dbReference type="GO" id="GO:0032053">
    <property type="term" value="P:ciliary basal body organization"/>
    <property type="evidence" value="ECO:0007669"/>
    <property type="project" value="TreeGrafter"/>
</dbReference>
<dbReference type="GO" id="GO:0007099">
    <property type="term" value="P:centriole replication"/>
    <property type="evidence" value="ECO:0007669"/>
    <property type="project" value="TreeGrafter"/>
</dbReference>
<dbReference type="SUPFAM" id="SSF48371">
    <property type="entry name" value="ARM repeat"/>
    <property type="match status" value="1"/>
</dbReference>
<dbReference type="GO" id="GO:0036064">
    <property type="term" value="C:ciliary basal body"/>
    <property type="evidence" value="ECO:0007669"/>
    <property type="project" value="InterPro"/>
</dbReference>